<evidence type="ECO:0000256" key="1">
    <source>
        <dbReference type="SAM" id="Phobius"/>
    </source>
</evidence>
<keyword evidence="1" id="KW-0472">Membrane</keyword>
<accession>A0A840MP21</accession>
<keyword evidence="3" id="KW-1185">Reference proteome</keyword>
<proteinExistence type="predicted"/>
<dbReference type="RefSeq" id="WP_184041789.1">
    <property type="nucleotide sequence ID" value="NZ_JACHHY010000033.1"/>
</dbReference>
<keyword evidence="1" id="KW-0812">Transmembrane</keyword>
<name>A0A840MP21_9PROT</name>
<reference evidence="2 3" key="1">
    <citation type="submission" date="2020-08" db="EMBL/GenBank/DDBJ databases">
        <title>Genomic Encyclopedia of Type Strains, Phase IV (KMG-IV): sequencing the most valuable type-strain genomes for metagenomic binning, comparative biology and taxonomic classification.</title>
        <authorList>
            <person name="Goeker M."/>
        </authorList>
    </citation>
    <scope>NUCLEOTIDE SEQUENCE [LARGE SCALE GENOMIC DNA]</scope>
    <source>
        <strain evidence="2 3">DSM 27165</strain>
    </source>
</reference>
<evidence type="ECO:0000313" key="2">
    <source>
        <dbReference type="EMBL" id="MBB5020388.1"/>
    </source>
</evidence>
<dbReference type="AlphaFoldDB" id="A0A840MP21"/>
<organism evidence="2 3">
    <name type="scientific">Chitinivorax tropicus</name>
    <dbReference type="NCBI Taxonomy" id="714531"/>
    <lineage>
        <taxon>Bacteria</taxon>
        <taxon>Pseudomonadati</taxon>
        <taxon>Pseudomonadota</taxon>
        <taxon>Betaproteobacteria</taxon>
        <taxon>Chitinivorax</taxon>
    </lineage>
</organism>
<dbReference type="Pfam" id="PF05545">
    <property type="entry name" value="FixQ"/>
    <property type="match status" value="1"/>
</dbReference>
<sequence>MTLSEFNSLFTVVSLAIFLAIVVWAFSRHNKKPYEDAARQIVEDDDRPHGQH</sequence>
<dbReference type="EMBL" id="JACHHY010000033">
    <property type="protein sequence ID" value="MBB5020388.1"/>
    <property type="molecule type" value="Genomic_DNA"/>
</dbReference>
<feature type="transmembrane region" description="Helical" evidence="1">
    <location>
        <begin position="6"/>
        <end position="26"/>
    </location>
</feature>
<protein>
    <submittedName>
        <fullName evidence="2">Cytochrome c oxidase cbb3-type subunit 4</fullName>
    </submittedName>
</protein>
<dbReference type="Proteomes" id="UP000575898">
    <property type="component" value="Unassembled WGS sequence"/>
</dbReference>
<comment type="caution">
    <text evidence="2">The sequence shown here is derived from an EMBL/GenBank/DDBJ whole genome shotgun (WGS) entry which is preliminary data.</text>
</comment>
<gene>
    <name evidence="2" type="ORF">HNQ59_003707</name>
</gene>
<evidence type="ECO:0000313" key="3">
    <source>
        <dbReference type="Proteomes" id="UP000575898"/>
    </source>
</evidence>
<dbReference type="InterPro" id="IPR008621">
    <property type="entry name" value="Cbb3-typ_cyt_oxidase_comp"/>
</dbReference>
<keyword evidence="1" id="KW-1133">Transmembrane helix</keyword>